<dbReference type="PANTHER" id="PTHR47988">
    <property type="entry name" value="SOMATIC EMBRYOGENESIS RECEPTOR KINASE 1"/>
    <property type="match status" value="1"/>
</dbReference>
<dbReference type="InterPro" id="IPR055414">
    <property type="entry name" value="LRR_R13L4/SHOC2-like"/>
</dbReference>
<keyword evidence="5" id="KW-0812">Transmembrane</keyword>
<dbReference type="Pfam" id="PF00560">
    <property type="entry name" value="LRR_1"/>
    <property type="match status" value="5"/>
</dbReference>
<dbReference type="EMBL" id="CAXAMN010004891">
    <property type="protein sequence ID" value="CAK9011423.1"/>
    <property type="molecule type" value="Genomic_DNA"/>
</dbReference>
<dbReference type="InterPro" id="IPR032675">
    <property type="entry name" value="LRR_dom_sf"/>
</dbReference>
<keyword evidence="9" id="KW-1185">Reference proteome</keyword>
<keyword evidence="4" id="KW-0677">Repeat</keyword>
<feature type="domain" description="Neurotransmitter-gated ion-channel transmembrane" evidence="6">
    <location>
        <begin position="173"/>
        <end position="231"/>
    </location>
</feature>
<proteinExistence type="predicted"/>
<keyword evidence="2" id="KW-0433">Leucine-rich repeat</keyword>
<dbReference type="InterPro" id="IPR001611">
    <property type="entry name" value="Leu-rich_rpt"/>
</dbReference>
<accession>A0ABP0JAP3</accession>
<evidence type="ECO:0000256" key="2">
    <source>
        <dbReference type="ARBA" id="ARBA00022614"/>
    </source>
</evidence>
<dbReference type="InterPro" id="IPR003591">
    <property type="entry name" value="Leu-rich_rpt_typical-subtyp"/>
</dbReference>
<name>A0ABP0JAP3_9DINO</name>
<dbReference type="Gene3D" id="2.70.170.10">
    <property type="entry name" value="Neurotransmitter-gated ion-channel ligand-binding domain"/>
    <property type="match status" value="1"/>
</dbReference>
<evidence type="ECO:0000256" key="1">
    <source>
        <dbReference type="ARBA" id="ARBA00004141"/>
    </source>
</evidence>
<dbReference type="Pfam" id="PF02932">
    <property type="entry name" value="Neur_chan_memb"/>
    <property type="match status" value="1"/>
</dbReference>
<feature type="transmembrane region" description="Helical" evidence="5">
    <location>
        <begin position="203"/>
        <end position="228"/>
    </location>
</feature>
<feature type="transmembrane region" description="Helical" evidence="5">
    <location>
        <begin position="1262"/>
        <end position="1283"/>
    </location>
</feature>
<dbReference type="SMART" id="SM00369">
    <property type="entry name" value="LRR_TYP"/>
    <property type="match status" value="13"/>
</dbReference>
<evidence type="ECO:0000256" key="3">
    <source>
        <dbReference type="ARBA" id="ARBA00022729"/>
    </source>
</evidence>
<evidence type="ECO:0000259" key="6">
    <source>
        <dbReference type="Pfam" id="PF02932"/>
    </source>
</evidence>
<dbReference type="Pfam" id="PF13855">
    <property type="entry name" value="LRR_8"/>
    <property type="match status" value="1"/>
</dbReference>
<feature type="transmembrane region" description="Helical" evidence="5">
    <location>
        <begin position="141"/>
        <end position="165"/>
    </location>
</feature>
<dbReference type="SUPFAM" id="SSF63712">
    <property type="entry name" value="Nicotinic receptor ligand binding domain-like"/>
    <property type="match status" value="1"/>
</dbReference>
<dbReference type="InterPro" id="IPR006029">
    <property type="entry name" value="Neurotrans-gated_channel_TM"/>
</dbReference>
<evidence type="ECO:0000313" key="9">
    <source>
        <dbReference type="Proteomes" id="UP001642484"/>
    </source>
</evidence>
<dbReference type="SUPFAM" id="SSF90112">
    <property type="entry name" value="Neurotransmitter-gated ion-channel transmembrane pore"/>
    <property type="match status" value="1"/>
</dbReference>
<dbReference type="SUPFAM" id="SSF52058">
    <property type="entry name" value="L domain-like"/>
    <property type="match status" value="1"/>
</dbReference>
<sequence length="1332" mass="149213">MEWFDPAAVGMPPGDISEDNRKKLWIPEIALQNTLKTGVEIHYPPEIIFSEKGHVAAKVLYQAMMQMEIDMRLFPFDTQRLNIVLGLRARRDRDRAVFCRFCHVDSQIRLDEWKLLGAFHHTDRPDGRARVQFGVVIGRGYMYYVLNVLMTLWAIASSSFAGYLLQMRPPFDRLRFCISILFAQTTFRLSIDSKLPIVSYATAFDHFAMACQLLLLSIILGDVIVVMLADRWFGFGGEEVAQTVGAERIIAILSFSLWVSRQRKKNASVLHLNQSGESHEKERAGTAVVRRQCRGLVWGDPEEKNLEDFSPEAIDQVGRLRGRLRYTSARRLSPTEEKLSSDAVAVSTYLWFIHDIDPIQAQYECKFTSYIEWICPNAVRLPAPTSELQEVLAELGVEDAEDMARHPCSAEGITCHEGRDIIGLAFIRRGLRGKLSSKLGQLKNLFFIDLFENHLTGPIPKELGELKSLNFLRLNDNLLTGEIPKELGALSRVEAIYLANNHLMGEIPQELGQLRDLQTLDLFGNQLIGSIPKELGQLKGLRVLDVSKNQLTGRIPQELGQLVELQKLFMQHNHLEGSIPRDLGNLKVLRTLALQQNELSGEIPVELSQLRLFQLSLAKNKLIGHIPKELGQISCLAELWLSQNQLSGEIPKELGDLANLTTLLLDRNQLTGPIPMQLSQLQALDWFNLDSNQLTGEIPRELGQLKAMRALTLRRNQLSGEIPKELGELPALTTLDLAMNQLKGPIPAELAQLKALRILFFDSNDLEGEIPPGLGGLPALSKLDLRKNHLTGPIPKELGGLQALTTLGLSENELEGVVPKELGHLASLRSLFISHNQLQGRLPKELGQLEQLQELFLAENQLSGELPKELGELKHLRTLVLYENQLSGRIPKELAQSEALEEIFLTKNRLEHEIPKELGQLKHLKYLQLGQNRLTGCIPREIGQLKALRILSLHENVLSGDLPIELGELTQLVRLLLHRNHLRGSTREISLVWNAKPVLEVLDLSHNAFTGSFQFMNGKLHESFRKLQYLDLSHNNFHGGLSELAGIFCHISPKGGSLQELRLNHNDFTGEVPSCLMQFRRLNFLALNNNRLSGALPEVTAPELVILALHKNELSGVLPQNLHMLRHLGVLTLHQNFIGGSISNLSLTGPCMDNARFRHGALSCSQLGFLYRLLPIFKVRKELSKQIDANCPTLNDGCITAHGTANLTLHRNRFSCEVPESISRVNVTGLVVMGNMLGLGSELNSSWILKEEKQSFLYYSHVVWRSNVSILAGFLMLLILAAACRPLRRRRLEATLRNLDVGSTARVAASNWALRPGLDLDGIGTLRVEGQV</sequence>
<feature type="domain" description="Disease resistance R13L4/SHOC-2-like LRR" evidence="7">
    <location>
        <begin position="503"/>
        <end position="598"/>
    </location>
</feature>
<dbReference type="InterPro" id="IPR038050">
    <property type="entry name" value="Neuro_actylchol_rec"/>
</dbReference>
<evidence type="ECO:0000256" key="4">
    <source>
        <dbReference type="ARBA" id="ARBA00022737"/>
    </source>
</evidence>
<protein>
    <submittedName>
        <fullName evidence="8">Uncharacterized protein</fullName>
    </submittedName>
</protein>
<dbReference type="SUPFAM" id="SSF52047">
    <property type="entry name" value="RNI-like"/>
    <property type="match status" value="2"/>
</dbReference>
<feature type="domain" description="Disease resistance R13L4/SHOC-2-like LRR" evidence="7">
    <location>
        <begin position="677"/>
        <end position="810"/>
    </location>
</feature>
<keyword evidence="3" id="KW-0732">Signal</keyword>
<dbReference type="InterPro" id="IPR036719">
    <property type="entry name" value="Neuro-gated_channel_TM_sf"/>
</dbReference>
<dbReference type="Gene3D" id="1.20.58.390">
    <property type="entry name" value="Neurotransmitter-gated ion-channel transmembrane domain"/>
    <property type="match status" value="1"/>
</dbReference>
<evidence type="ECO:0000313" key="8">
    <source>
        <dbReference type="EMBL" id="CAK9011423.1"/>
    </source>
</evidence>
<keyword evidence="5" id="KW-1133">Transmembrane helix</keyword>
<gene>
    <name evidence="8" type="ORF">CCMP2556_LOCUS10447</name>
</gene>
<comment type="subcellular location">
    <subcellularLocation>
        <location evidence="1">Membrane</location>
        <topology evidence="1">Multi-pass membrane protein</topology>
    </subcellularLocation>
</comment>
<organism evidence="8 9">
    <name type="scientific">Durusdinium trenchii</name>
    <dbReference type="NCBI Taxonomy" id="1381693"/>
    <lineage>
        <taxon>Eukaryota</taxon>
        <taxon>Sar</taxon>
        <taxon>Alveolata</taxon>
        <taxon>Dinophyceae</taxon>
        <taxon>Suessiales</taxon>
        <taxon>Symbiodiniaceae</taxon>
        <taxon>Durusdinium</taxon>
    </lineage>
</organism>
<dbReference type="Proteomes" id="UP001642484">
    <property type="component" value="Unassembled WGS sequence"/>
</dbReference>
<comment type="caution">
    <text evidence="8">The sequence shown here is derived from an EMBL/GenBank/DDBJ whole genome shotgun (WGS) entry which is preliminary data.</text>
</comment>
<dbReference type="InterPro" id="IPR036734">
    <property type="entry name" value="Neur_chan_lig-bd_sf"/>
</dbReference>
<evidence type="ECO:0000259" key="7">
    <source>
        <dbReference type="Pfam" id="PF23598"/>
    </source>
</evidence>
<reference evidence="8 9" key="1">
    <citation type="submission" date="2024-02" db="EMBL/GenBank/DDBJ databases">
        <authorList>
            <person name="Chen Y."/>
            <person name="Shah S."/>
            <person name="Dougan E. K."/>
            <person name="Thang M."/>
            <person name="Chan C."/>
        </authorList>
    </citation>
    <scope>NUCLEOTIDE SEQUENCE [LARGE SCALE GENOMIC DNA]</scope>
</reference>
<dbReference type="Gene3D" id="3.80.10.10">
    <property type="entry name" value="Ribonuclease Inhibitor"/>
    <property type="match status" value="7"/>
</dbReference>
<dbReference type="Pfam" id="PF23598">
    <property type="entry name" value="LRR_14"/>
    <property type="match status" value="2"/>
</dbReference>
<evidence type="ECO:0000256" key="5">
    <source>
        <dbReference type="SAM" id="Phobius"/>
    </source>
</evidence>
<keyword evidence="5" id="KW-0472">Membrane</keyword>